<proteinExistence type="predicted"/>
<evidence type="ECO:0000313" key="7">
    <source>
        <dbReference type="EMBL" id="CAC5420803.1"/>
    </source>
</evidence>
<evidence type="ECO:0000256" key="5">
    <source>
        <dbReference type="ARBA" id="ARBA00023331"/>
    </source>
</evidence>
<dbReference type="InterPro" id="IPR015926">
    <property type="entry name" value="Cytolysin/lectin"/>
</dbReference>
<name>A0A6J8ELK7_MYTCO</name>
<comment type="subcellular location">
    <subcellularLocation>
        <location evidence="2">Nematocyst</location>
    </subcellularLocation>
    <subcellularLocation>
        <location evidence="1">Target cell membrane</location>
    </subcellularLocation>
</comment>
<dbReference type="Proteomes" id="UP000507470">
    <property type="component" value="Unassembled WGS sequence"/>
</dbReference>
<evidence type="ECO:0000256" key="2">
    <source>
        <dbReference type="ARBA" id="ARBA00004532"/>
    </source>
</evidence>
<dbReference type="InterPro" id="IPR050677">
    <property type="entry name" value="Actinoporin_PFT"/>
</dbReference>
<protein>
    <submittedName>
        <fullName evidence="7">Uncharacterized protein</fullName>
    </submittedName>
</protein>
<dbReference type="GO" id="GO:0044218">
    <property type="term" value="C:other organism cell membrane"/>
    <property type="evidence" value="ECO:0007669"/>
    <property type="project" value="UniProtKB-KW"/>
</dbReference>
<keyword evidence="4" id="KW-1053">Target membrane</keyword>
<dbReference type="PANTHER" id="PTHR40388:SF1">
    <property type="entry name" value="BRYOPORIN"/>
    <property type="match status" value="1"/>
</dbReference>
<organism evidence="7 8">
    <name type="scientific">Mytilus coruscus</name>
    <name type="common">Sea mussel</name>
    <dbReference type="NCBI Taxonomy" id="42192"/>
    <lineage>
        <taxon>Eukaryota</taxon>
        <taxon>Metazoa</taxon>
        <taxon>Spiralia</taxon>
        <taxon>Lophotrochozoa</taxon>
        <taxon>Mollusca</taxon>
        <taxon>Bivalvia</taxon>
        <taxon>Autobranchia</taxon>
        <taxon>Pteriomorphia</taxon>
        <taxon>Mytilida</taxon>
        <taxon>Mytiloidea</taxon>
        <taxon>Mytilidae</taxon>
        <taxon>Mytilinae</taxon>
        <taxon>Mytilus</taxon>
    </lineage>
</organism>
<dbReference type="PANTHER" id="PTHR40388">
    <property type="entry name" value="BRYOPORIN"/>
    <property type="match status" value="1"/>
</dbReference>
<feature type="compositionally biased region" description="Polar residues" evidence="6">
    <location>
        <begin position="1"/>
        <end position="18"/>
    </location>
</feature>
<dbReference type="SUPFAM" id="SSF63724">
    <property type="entry name" value="Cytolysin/lectin"/>
    <property type="match status" value="1"/>
</dbReference>
<evidence type="ECO:0000256" key="4">
    <source>
        <dbReference type="ARBA" id="ARBA00023298"/>
    </source>
</evidence>
<dbReference type="Gene3D" id="2.60.270.20">
    <property type="entry name" value="Cytolysin/lectin"/>
    <property type="match status" value="1"/>
</dbReference>
<dbReference type="GO" id="GO:0042151">
    <property type="term" value="C:nematocyst"/>
    <property type="evidence" value="ECO:0007669"/>
    <property type="project" value="UniProtKB-SubCell"/>
</dbReference>
<keyword evidence="3" id="KW-1052">Target cell membrane</keyword>
<keyword evidence="4" id="KW-0472">Membrane</keyword>
<dbReference type="AlphaFoldDB" id="A0A6J8ELK7"/>
<feature type="region of interest" description="Disordered" evidence="6">
    <location>
        <begin position="1"/>
        <end position="28"/>
    </location>
</feature>
<sequence length="227" mass="25390">MADIKSSSGDETNTGNNSTEHKSKDRVDWNSHMKKSMSASTRFGQSLNGTNLSTLMTNKNYGIVVGIEITNWTKYHLTEPKTKTCSGYISTPAVSIGPGHQEAMIVHKHGYTMTGSSGIVSWLIENKRRRIAVVWKSPYFRSNSVGICVTMVGNETHDNSWFNVISNKQQDEKLKYQFSTFSDTSDEIMIEDNDFQLFGSMGTSSKPEVKITLRPIMTNDLSITKPQ</sequence>
<reference evidence="7 8" key="1">
    <citation type="submission" date="2020-06" db="EMBL/GenBank/DDBJ databases">
        <authorList>
            <person name="Li R."/>
            <person name="Bekaert M."/>
        </authorList>
    </citation>
    <scope>NUCLEOTIDE SEQUENCE [LARGE SCALE GENOMIC DNA]</scope>
    <source>
        <strain evidence="8">wild</strain>
    </source>
</reference>
<gene>
    <name evidence="7" type="ORF">MCOR_52992</name>
</gene>
<evidence type="ECO:0000256" key="1">
    <source>
        <dbReference type="ARBA" id="ARBA00004175"/>
    </source>
</evidence>
<evidence type="ECO:0000256" key="6">
    <source>
        <dbReference type="SAM" id="MobiDB-lite"/>
    </source>
</evidence>
<keyword evidence="8" id="KW-1185">Reference proteome</keyword>
<feature type="compositionally biased region" description="Basic and acidic residues" evidence="6">
    <location>
        <begin position="19"/>
        <end position="28"/>
    </location>
</feature>
<keyword evidence="5" id="KW-0166">Nematocyst</keyword>
<accession>A0A6J8ELK7</accession>
<dbReference type="OrthoDB" id="6132998at2759"/>
<evidence type="ECO:0000256" key="3">
    <source>
        <dbReference type="ARBA" id="ARBA00022537"/>
    </source>
</evidence>
<evidence type="ECO:0000313" key="8">
    <source>
        <dbReference type="Proteomes" id="UP000507470"/>
    </source>
</evidence>
<dbReference type="EMBL" id="CACVKT020009171">
    <property type="protein sequence ID" value="CAC5420803.1"/>
    <property type="molecule type" value="Genomic_DNA"/>
</dbReference>